<proteinExistence type="predicted"/>
<dbReference type="EMBL" id="MU864003">
    <property type="protein sequence ID" value="KAK4195782.1"/>
    <property type="molecule type" value="Genomic_DNA"/>
</dbReference>
<reference evidence="2" key="1">
    <citation type="journal article" date="2023" name="Mol. Phylogenet. Evol.">
        <title>Genome-scale phylogeny and comparative genomics of the fungal order Sordariales.</title>
        <authorList>
            <person name="Hensen N."/>
            <person name="Bonometti L."/>
            <person name="Westerberg I."/>
            <person name="Brannstrom I.O."/>
            <person name="Guillou S."/>
            <person name="Cros-Aarteil S."/>
            <person name="Calhoun S."/>
            <person name="Haridas S."/>
            <person name="Kuo A."/>
            <person name="Mondo S."/>
            <person name="Pangilinan J."/>
            <person name="Riley R."/>
            <person name="LaButti K."/>
            <person name="Andreopoulos B."/>
            <person name="Lipzen A."/>
            <person name="Chen C."/>
            <person name="Yan M."/>
            <person name="Daum C."/>
            <person name="Ng V."/>
            <person name="Clum A."/>
            <person name="Steindorff A."/>
            <person name="Ohm R.A."/>
            <person name="Martin F."/>
            <person name="Silar P."/>
            <person name="Natvig D.O."/>
            <person name="Lalanne C."/>
            <person name="Gautier V."/>
            <person name="Ament-Velasquez S.L."/>
            <person name="Kruys A."/>
            <person name="Hutchinson M.I."/>
            <person name="Powell A.J."/>
            <person name="Barry K."/>
            <person name="Miller A.N."/>
            <person name="Grigoriev I.V."/>
            <person name="Debuchy R."/>
            <person name="Gladieux P."/>
            <person name="Hiltunen Thoren M."/>
            <person name="Johannesson H."/>
        </authorList>
    </citation>
    <scope>NUCLEOTIDE SEQUENCE</scope>
    <source>
        <strain evidence="2">CBS 315.58</strain>
    </source>
</reference>
<keyword evidence="3" id="KW-1185">Reference proteome</keyword>
<reference evidence="2" key="2">
    <citation type="submission" date="2023-05" db="EMBL/GenBank/DDBJ databases">
        <authorList>
            <consortium name="Lawrence Berkeley National Laboratory"/>
            <person name="Steindorff A."/>
            <person name="Hensen N."/>
            <person name="Bonometti L."/>
            <person name="Westerberg I."/>
            <person name="Brannstrom I.O."/>
            <person name="Guillou S."/>
            <person name="Cros-Aarteil S."/>
            <person name="Calhoun S."/>
            <person name="Haridas S."/>
            <person name="Kuo A."/>
            <person name="Mondo S."/>
            <person name="Pangilinan J."/>
            <person name="Riley R."/>
            <person name="Labutti K."/>
            <person name="Andreopoulos B."/>
            <person name="Lipzen A."/>
            <person name="Chen C."/>
            <person name="Yanf M."/>
            <person name="Daum C."/>
            <person name="Ng V."/>
            <person name="Clum A."/>
            <person name="Ohm R."/>
            <person name="Martin F."/>
            <person name="Silar P."/>
            <person name="Natvig D."/>
            <person name="Lalanne C."/>
            <person name="Gautier V."/>
            <person name="Ament-Velasquez S.L."/>
            <person name="Kruys A."/>
            <person name="Hutchinson M.I."/>
            <person name="Powell A.J."/>
            <person name="Barry K."/>
            <person name="Miller A.N."/>
            <person name="Grigoriev I.V."/>
            <person name="Debuchy R."/>
            <person name="Gladieux P."/>
            <person name="Thoren M.H."/>
            <person name="Johannesson H."/>
        </authorList>
    </citation>
    <scope>NUCLEOTIDE SEQUENCE</scope>
    <source>
        <strain evidence="2">CBS 315.58</strain>
    </source>
</reference>
<evidence type="ECO:0000256" key="1">
    <source>
        <dbReference type="SAM" id="MobiDB-lite"/>
    </source>
</evidence>
<accession>A0AAN6XBY0</accession>
<evidence type="ECO:0000313" key="2">
    <source>
        <dbReference type="EMBL" id="KAK4195782.1"/>
    </source>
</evidence>
<dbReference type="AlphaFoldDB" id="A0AAN6XBY0"/>
<feature type="compositionally biased region" description="Pro residues" evidence="1">
    <location>
        <begin position="44"/>
        <end position="60"/>
    </location>
</feature>
<protein>
    <submittedName>
        <fullName evidence="2">Uncharacterized protein</fullName>
    </submittedName>
</protein>
<gene>
    <name evidence="2" type="ORF">QBC40DRAFT_300899</name>
</gene>
<organism evidence="2 3">
    <name type="scientific">Triangularia verruculosa</name>
    <dbReference type="NCBI Taxonomy" id="2587418"/>
    <lineage>
        <taxon>Eukaryota</taxon>
        <taxon>Fungi</taxon>
        <taxon>Dikarya</taxon>
        <taxon>Ascomycota</taxon>
        <taxon>Pezizomycotina</taxon>
        <taxon>Sordariomycetes</taxon>
        <taxon>Sordariomycetidae</taxon>
        <taxon>Sordariales</taxon>
        <taxon>Podosporaceae</taxon>
        <taxon>Triangularia</taxon>
    </lineage>
</organism>
<comment type="caution">
    <text evidence="2">The sequence shown here is derived from an EMBL/GenBank/DDBJ whole genome shotgun (WGS) entry which is preliminary data.</text>
</comment>
<evidence type="ECO:0000313" key="3">
    <source>
        <dbReference type="Proteomes" id="UP001303160"/>
    </source>
</evidence>
<sequence length="201" mass="21704">MVGKTMVAVSPKKYDPSKQSLTVVRSRPLPPGEEKGGMAWSDGIPPPLPPIHHAPIPSHPPAAIDSSTEEHFPVHRKLLSTVDDGYFSRQLDPEGVVDWLPDPSRRHLSLTTFLSRPGEDADQLDVMERKAAGMLYSCAGPGGQHSSPVQKLSGLNKLVGWSCSEASMITCQNECRAPVHTPLTTAARPPACRRYGSPADL</sequence>
<name>A0AAN6XBY0_9PEZI</name>
<dbReference type="Proteomes" id="UP001303160">
    <property type="component" value="Unassembled WGS sequence"/>
</dbReference>
<feature type="region of interest" description="Disordered" evidence="1">
    <location>
        <begin position="1"/>
        <end position="69"/>
    </location>
</feature>